<evidence type="ECO:0000256" key="1">
    <source>
        <dbReference type="SAM" id="SignalP"/>
    </source>
</evidence>
<dbReference type="EMBL" id="QSFP01000014">
    <property type="protein sequence ID" value="RHA65998.1"/>
    <property type="molecule type" value="Genomic_DNA"/>
</dbReference>
<dbReference type="GO" id="GO:0016853">
    <property type="term" value="F:isomerase activity"/>
    <property type="evidence" value="ECO:0007669"/>
    <property type="project" value="UniProtKB-KW"/>
</dbReference>
<evidence type="ECO:0000313" key="4">
    <source>
        <dbReference type="Proteomes" id="UP000283513"/>
    </source>
</evidence>
<feature type="chain" id="PRO_5036091359" evidence="1">
    <location>
        <begin position="39"/>
        <end position="221"/>
    </location>
</feature>
<comment type="caution">
    <text evidence="2">The sequence shown here is derived from an EMBL/GenBank/DDBJ whole genome shotgun (WGS) entry which is preliminary data.</text>
</comment>
<dbReference type="Proteomes" id="UP000283513">
    <property type="component" value="Unassembled WGS sequence"/>
</dbReference>
<keyword evidence="2" id="KW-0413">Isomerase</keyword>
<dbReference type="AlphaFoldDB" id="A0A3R6A2U7"/>
<organism evidence="2 5">
    <name type="scientific">Roseburia intestinalis</name>
    <dbReference type="NCBI Taxonomy" id="166486"/>
    <lineage>
        <taxon>Bacteria</taxon>
        <taxon>Bacillati</taxon>
        <taxon>Bacillota</taxon>
        <taxon>Clostridia</taxon>
        <taxon>Lachnospirales</taxon>
        <taxon>Lachnospiraceae</taxon>
        <taxon>Roseburia</taxon>
    </lineage>
</organism>
<accession>A0A3R6A2U7</accession>
<feature type="signal peptide" evidence="1">
    <location>
        <begin position="1"/>
        <end position="38"/>
    </location>
</feature>
<dbReference type="EMBL" id="QSHO01000002">
    <property type="protein sequence ID" value="RHC19818.1"/>
    <property type="molecule type" value="Genomic_DNA"/>
</dbReference>
<dbReference type="Proteomes" id="UP000284465">
    <property type="component" value="Unassembled WGS sequence"/>
</dbReference>
<protein>
    <submittedName>
        <fullName evidence="2">Isomerase</fullName>
    </submittedName>
</protein>
<keyword evidence="1" id="KW-0732">Signal</keyword>
<gene>
    <name evidence="3" type="ORF">DW856_02820</name>
    <name evidence="2" type="ORF">DW927_12540</name>
</gene>
<name>A0A3R6A2U7_9FIRM</name>
<evidence type="ECO:0000313" key="5">
    <source>
        <dbReference type="Proteomes" id="UP000284465"/>
    </source>
</evidence>
<sequence length="221" mass="23808">MSTERNEKQMTKERKIMKRKILAIMLSSMLAFSFTACGNTEETADGTVTNAEADVDVDVADTGTDVETDAAENDAADIVVDTEAADAQSEDVETDSTEDLFCLLDVPILEMPDLAGTTWSFCGGNIGGVQMTQDDYDAALEQYGGKLEIVFSDDGSTVQMVQGGGTLDGVCEYHYEDEGVRLTFDNNGTDLVYACVFADFDGLTMVALSDTSGYNAVYFVQ</sequence>
<evidence type="ECO:0000313" key="2">
    <source>
        <dbReference type="EMBL" id="RHA65998.1"/>
    </source>
</evidence>
<proteinExistence type="predicted"/>
<evidence type="ECO:0000313" key="3">
    <source>
        <dbReference type="EMBL" id="RHC19818.1"/>
    </source>
</evidence>
<reference evidence="4 5" key="1">
    <citation type="submission" date="2018-08" db="EMBL/GenBank/DDBJ databases">
        <title>A genome reference for cultivated species of the human gut microbiota.</title>
        <authorList>
            <person name="Zou Y."/>
            <person name="Xue W."/>
            <person name="Luo G."/>
        </authorList>
    </citation>
    <scope>NUCLEOTIDE SEQUENCE [LARGE SCALE GENOMIC DNA]</scope>
    <source>
        <strain evidence="3 4">AM37-1AC</strain>
        <strain evidence="2 5">AM43-11</strain>
    </source>
</reference>